<evidence type="ECO:0000313" key="2">
    <source>
        <dbReference type="Proteomes" id="UP001165960"/>
    </source>
</evidence>
<accession>A0ACC2RTF0</accession>
<dbReference type="Proteomes" id="UP001165960">
    <property type="component" value="Unassembled WGS sequence"/>
</dbReference>
<organism evidence="1 2">
    <name type="scientific">Entomophthora muscae</name>
    <dbReference type="NCBI Taxonomy" id="34485"/>
    <lineage>
        <taxon>Eukaryota</taxon>
        <taxon>Fungi</taxon>
        <taxon>Fungi incertae sedis</taxon>
        <taxon>Zoopagomycota</taxon>
        <taxon>Entomophthoromycotina</taxon>
        <taxon>Entomophthoromycetes</taxon>
        <taxon>Entomophthorales</taxon>
        <taxon>Entomophthoraceae</taxon>
        <taxon>Entomophthora</taxon>
    </lineage>
</organism>
<name>A0ACC2RTF0_9FUNG</name>
<sequence length="403" mass="43158">MLEKASEETLPDVGYAWVVAVASFVMQVCVAGTFSGYGVYMEYYSNEVFPNEEKSRVAMIGNLAPTTIAIASIVTGRVCQAVGVRACVMLGAMLMALGHLLASFGTEIWHFALTQGFMVGLGGALIYVPANLIVTKWFVKKRGLAAGLGASGAGIGGVAFAQLNSRLLPVIGYRWTLRVNGGLVFVVLVGAAVAVRRRECSAPKDDTSFHKSLVLNGRFGWYALSSFFGGFAYLIPLYYVNSHAISMDMTRIEAGYAGSAINFGSAAGRIVLGILGDYIGYVRCYILSIFLTTVTSVMWRFSTNFTALMIFGVLYGIPCGGYAGGFGPTCAALFGKRQLATMMGLVYSCAGFGELIGPIICGYLLDAYNNYNPLIYCTIVGYALAFLMMCLSYHCLLKNPPPA</sequence>
<protein>
    <submittedName>
        <fullName evidence="1">Uncharacterized protein</fullName>
    </submittedName>
</protein>
<dbReference type="EMBL" id="QTSX02006526">
    <property type="protein sequence ID" value="KAJ9053360.1"/>
    <property type="molecule type" value="Genomic_DNA"/>
</dbReference>
<keyword evidence="2" id="KW-1185">Reference proteome</keyword>
<evidence type="ECO:0000313" key="1">
    <source>
        <dbReference type="EMBL" id="KAJ9053360.1"/>
    </source>
</evidence>
<reference evidence="1" key="1">
    <citation type="submission" date="2022-04" db="EMBL/GenBank/DDBJ databases">
        <title>Genome of the entomopathogenic fungus Entomophthora muscae.</title>
        <authorList>
            <person name="Elya C."/>
            <person name="Lovett B.R."/>
            <person name="Lee E."/>
            <person name="Macias A.M."/>
            <person name="Hajek A.E."/>
            <person name="De Bivort B.L."/>
            <person name="Kasson M.T."/>
            <person name="De Fine Licht H.H."/>
            <person name="Stajich J.E."/>
        </authorList>
    </citation>
    <scope>NUCLEOTIDE SEQUENCE</scope>
    <source>
        <strain evidence="1">Berkeley</strain>
    </source>
</reference>
<comment type="caution">
    <text evidence="1">The sequence shown here is derived from an EMBL/GenBank/DDBJ whole genome shotgun (WGS) entry which is preliminary data.</text>
</comment>
<gene>
    <name evidence="1" type="ORF">DSO57_1024876</name>
</gene>
<proteinExistence type="predicted"/>